<keyword evidence="4" id="KW-1185">Reference proteome</keyword>
<organism evidence="3 4">
    <name type="scientific">Apiotrichum porosum</name>
    <dbReference type="NCBI Taxonomy" id="105984"/>
    <lineage>
        <taxon>Eukaryota</taxon>
        <taxon>Fungi</taxon>
        <taxon>Dikarya</taxon>
        <taxon>Basidiomycota</taxon>
        <taxon>Agaricomycotina</taxon>
        <taxon>Tremellomycetes</taxon>
        <taxon>Trichosporonales</taxon>
        <taxon>Trichosporonaceae</taxon>
        <taxon>Apiotrichum</taxon>
    </lineage>
</organism>
<gene>
    <name evidence="3" type="ORF">EHS24_000119</name>
</gene>
<dbReference type="AlphaFoldDB" id="A0A427Y9I4"/>
<feature type="transmembrane region" description="Helical" evidence="2">
    <location>
        <begin position="346"/>
        <end position="368"/>
    </location>
</feature>
<name>A0A427Y9I4_9TREE</name>
<dbReference type="RefSeq" id="XP_028479815.1">
    <property type="nucleotide sequence ID" value="XM_028615958.1"/>
</dbReference>
<evidence type="ECO:0000256" key="1">
    <source>
        <dbReference type="SAM" id="MobiDB-lite"/>
    </source>
</evidence>
<proteinExistence type="predicted"/>
<protein>
    <submittedName>
        <fullName evidence="3">Uncharacterized protein</fullName>
    </submittedName>
</protein>
<feature type="compositionally biased region" description="Polar residues" evidence="1">
    <location>
        <begin position="502"/>
        <end position="516"/>
    </location>
</feature>
<dbReference type="EMBL" id="RSCE01000001">
    <property type="protein sequence ID" value="RSH87607.1"/>
    <property type="molecule type" value="Genomic_DNA"/>
</dbReference>
<feature type="compositionally biased region" description="Basic and acidic residues" evidence="1">
    <location>
        <begin position="536"/>
        <end position="556"/>
    </location>
</feature>
<feature type="region of interest" description="Disordered" evidence="1">
    <location>
        <begin position="609"/>
        <end position="665"/>
    </location>
</feature>
<keyword evidence="2" id="KW-0812">Transmembrane</keyword>
<feature type="compositionally biased region" description="Low complexity" evidence="1">
    <location>
        <begin position="559"/>
        <end position="576"/>
    </location>
</feature>
<dbReference type="Proteomes" id="UP000279236">
    <property type="component" value="Unassembled WGS sequence"/>
</dbReference>
<comment type="caution">
    <text evidence="3">The sequence shown here is derived from an EMBL/GenBank/DDBJ whole genome shotgun (WGS) entry which is preliminary data.</text>
</comment>
<feature type="region of interest" description="Disordered" evidence="1">
    <location>
        <begin position="470"/>
        <end position="578"/>
    </location>
</feature>
<evidence type="ECO:0000256" key="2">
    <source>
        <dbReference type="SAM" id="Phobius"/>
    </source>
</evidence>
<dbReference type="Gene3D" id="2.60.120.260">
    <property type="entry name" value="Galactose-binding domain-like"/>
    <property type="match status" value="1"/>
</dbReference>
<evidence type="ECO:0000313" key="4">
    <source>
        <dbReference type="Proteomes" id="UP000279236"/>
    </source>
</evidence>
<evidence type="ECO:0000313" key="3">
    <source>
        <dbReference type="EMBL" id="RSH87607.1"/>
    </source>
</evidence>
<dbReference type="GeneID" id="39584662"/>
<accession>A0A427Y9I4</accession>
<dbReference type="OrthoDB" id="2563669at2759"/>
<keyword evidence="2" id="KW-0472">Membrane</keyword>
<feature type="region of interest" description="Disordered" evidence="1">
    <location>
        <begin position="1"/>
        <end position="24"/>
    </location>
</feature>
<reference evidence="3 4" key="1">
    <citation type="submission" date="2018-11" db="EMBL/GenBank/DDBJ databases">
        <title>Genome sequence of Apiotrichum porosum DSM 27194.</title>
        <authorList>
            <person name="Aliyu H."/>
            <person name="Gorte O."/>
            <person name="Ochsenreither K."/>
        </authorList>
    </citation>
    <scope>NUCLEOTIDE SEQUENCE [LARGE SCALE GENOMIC DNA]</scope>
    <source>
        <strain evidence="3 4">DSM 27194</strain>
    </source>
</reference>
<sequence length="665" mass="69340">MRHPPSSSSTPPPRAGPDYASYSNTNATGDDVGWVTSAQNASVSLNFTGTALFFEVDFAPSSGGGGPGAGAGTSGSGTGWTTKVLVNGTDAPSGSTTTAVGVRGLPAGMHTFRLDLQRTDGKTGNETWANVQGVTGTLDGANGPETTNSTIDDTAWAGGPNGTVILSPAWNMLESNHSNFVNTSDPMVVTEEGTQARNHNSSISWTTLSGANNSMQFTGSAVWAYGTTGGPAGGYQVMLDGASIGTYDASGGPEVYQQVLYHVSGLSDSQHTIQLVNQWGQLSFDYLVATTKLGAATLAEQVTTTSSRATMTAGAPSYTVGPTTSAVHSSAAAAAAKPYNSTAKTAIGAAVGAAGGLALIGLIAICFWRRRERKRRPTPKLGWNDDRPWYKRMMARDVGWRFVNLPEENPGQSGQMREVYAGTPPGRQRTHASGSSFGSAAAGLAAVPPAYTRRSLLPFKNNLWAKETRKDDLGSVPMRDVSRSPTNSPGPITAALAGGHSPLTNLQRSFSSSQGSRAAPPAAISTGADGRSAADQWREKERAAAHRMQSEERLEGPHSGAAAAAAAGGAGASSSGNPREWYDWVGLSTYGERGSRHLSNMFGLGKPASTKAPLQISSPRGIGNPDDDEYAMGSVHDQHMAPPPQSPRRFLDTKRNTAASQWARY</sequence>
<feature type="compositionally biased region" description="Polar residues" evidence="1">
    <location>
        <begin position="656"/>
        <end position="665"/>
    </location>
</feature>
<keyword evidence="2" id="KW-1133">Transmembrane helix</keyword>